<keyword evidence="4" id="KW-1185">Reference proteome</keyword>
<dbReference type="Gene3D" id="2.40.380.10">
    <property type="entry name" value="FomD-like"/>
    <property type="match status" value="1"/>
</dbReference>
<organism evidence="3 4">
    <name type="scientific">Paenibacillus thailandensis</name>
    <dbReference type="NCBI Taxonomy" id="393250"/>
    <lineage>
        <taxon>Bacteria</taxon>
        <taxon>Bacillati</taxon>
        <taxon>Bacillota</taxon>
        <taxon>Bacilli</taxon>
        <taxon>Bacillales</taxon>
        <taxon>Paenibacillaceae</taxon>
        <taxon>Paenibacillus</taxon>
    </lineage>
</organism>
<evidence type="ECO:0000259" key="2">
    <source>
        <dbReference type="Pfam" id="PF04167"/>
    </source>
</evidence>
<dbReference type="InterPro" id="IPR007295">
    <property type="entry name" value="DUF402"/>
</dbReference>
<protein>
    <submittedName>
        <fullName evidence="3">DUF402 domain-containing protein</fullName>
    </submittedName>
</protein>
<evidence type="ECO:0000313" key="3">
    <source>
        <dbReference type="EMBL" id="MFD2659854.1"/>
    </source>
</evidence>
<keyword evidence="1" id="KW-0378">Hydrolase</keyword>
<evidence type="ECO:0000313" key="4">
    <source>
        <dbReference type="Proteomes" id="UP001597493"/>
    </source>
</evidence>
<name>A0ABW5QU11_9BACL</name>
<comment type="caution">
    <text evidence="3">The sequence shown here is derived from an EMBL/GenBank/DDBJ whole genome shotgun (WGS) entry which is preliminary data.</text>
</comment>
<proteinExistence type="predicted"/>
<dbReference type="Pfam" id="PF04167">
    <property type="entry name" value="DUF402"/>
    <property type="match status" value="1"/>
</dbReference>
<accession>A0ABW5QU11</accession>
<dbReference type="SUPFAM" id="SSF159234">
    <property type="entry name" value="FomD-like"/>
    <property type="match status" value="1"/>
</dbReference>
<dbReference type="PANTHER" id="PTHR39159">
    <property type="match status" value="1"/>
</dbReference>
<dbReference type="PANTHER" id="PTHR39159:SF1">
    <property type="entry name" value="UPF0374 PROTEIN YGAC"/>
    <property type="match status" value="1"/>
</dbReference>
<reference evidence="4" key="1">
    <citation type="journal article" date="2019" name="Int. J. Syst. Evol. Microbiol.">
        <title>The Global Catalogue of Microorganisms (GCM) 10K type strain sequencing project: providing services to taxonomists for standard genome sequencing and annotation.</title>
        <authorList>
            <consortium name="The Broad Institute Genomics Platform"/>
            <consortium name="The Broad Institute Genome Sequencing Center for Infectious Disease"/>
            <person name="Wu L."/>
            <person name="Ma J."/>
        </authorList>
    </citation>
    <scope>NUCLEOTIDE SEQUENCE [LARGE SCALE GENOMIC DNA]</scope>
    <source>
        <strain evidence="4">TISTR 1827</strain>
    </source>
</reference>
<sequence length="183" mass="21660">MGGTMQIRAMKYGDKPHYEWEAGVLEQKDDYVFLLAEYGRRLRHYTKNSVFTLNNWTIEFMSSSLWFTVAADVKDGRISQYYCNINQPARIEGGRITFVDLDLDYVCENGEWKVVDEEEFEHHQRTFGYPDWLVRKARAELEQLKKRVREQAFPFDGSIERFIGRIPAEAALNEFRLDSRELK</sequence>
<dbReference type="RefSeq" id="WP_379270533.1">
    <property type="nucleotide sequence ID" value="NZ_JBHUGT010000015.1"/>
</dbReference>
<dbReference type="EMBL" id="JBHUMY010000006">
    <property type="protein sequence ID" value="MFD2659854.1"/>
    <property type="molecule type" value="Genomic_DNA"/>
</dbReference>
<dbReference type="InterPro" id="IPR035930">
    <property type="entry name" value="FomD-like_sf"/>
</dbReference>
<gene>
    <name evidence="3" type="ORF">ACFSW5_06170</name>
</gene>
<evidence type="ECO:0000256" key="1">
    <source>
        <dbReference type="ARBA" id="ARBA00022801"/>
    </source>
</evidence>
<dbReference type="InterPro" id="IPR050212">
    <property type="entry name" value="Ntdp-like"/>
</dbReference>
<dbReference type="Proteomes" id="UP001597493">
    <property type="component" value="Unassembled WGS sequence"/>
</dbReference>
<feature type="domain" description="DUF402" evidence="2">
    <location>
        <begin position="20"/>
        <end position="152"/>
    </location>
</feature>